<keyword evidence="1" id="KW-0732">Signal</keyword>
<sequence>MTKAPFRLALAPLAIAAALITTPAHAGGVKAGTLIENTASATYDGGAGPVTIPSNTITVKVDELLDVTVTSRDSGPVSAAPGSAVLTFELTNTGNGPEAYTLTANPAVAGSDFDTTVNGIAVDTNGNGVYDPGVDQMLTGPATTAAIAADASLTVFVVVTIPGGVADGDQSDVSLLAEAVTGTGAPGTAFAGQGAGGGNAIVGSTGANATATGSLSVGITDVDLIKSATVRDPFGGTGIVPGATITYAIRAEVRGSGSVSDLLVTDAAPADTTYVAGSLKLDGAILTDAADADAGRFGTSGISVDLGTVSGGSSRTVTFQVTID</sequence>
<feature type="chain" id="PRO_5045050299" description="DUF11 domain-containing protein" evidence="1">
    <location>
        <begin position="27"/>
        <end position="324"/>
    </location>
</feature>
<keyword evidence="3" id="KW-1185">Reference proteome</keyword>
<dbReference type="NCBIfam" id="TIGR01451">
    <property type="entry name" value="B_ant_repeat"/>
    <property type="match status" value="1"/>
</dbReference>
<proteinExistence type="predicted"/>
<evidence type="ECO:0000313" key="3">
    <source>
        <dbReference type="Proteomes" id="UP000776651"/>
    </source>
</evidence>
<comment type="caution">
    <text evidence="2">The sequence shown here is derived from an EMBL/GenBank/DDBJ whole genome shotgun (WGS) entry which is preliminary data.</text>
</comment>
<name>A0ABS7JFL4_9SPHN</name>
<evidence type="ECO:0000256" key="1">
    <source>
        <dbReference type="SAM" id="SignalP"/>
    </source>
</evidence>
<reference evidence="2 3" key="1">
    <citation type="submission" date="2021-08" db="EMBL/GenBank/DDBJ databases">
        <title>Comparative Genomics Analysis of the Genus Qipengyuania Reveals Extensive Genetic Diversity and Metabolic Versatility, Including the Description of Fifteen Novel Species.</title>
        <authorList>
            <person name="Liu Y."/>
        </authorList>
    </citation>
    <scope>NUCLEOTIDE SEQUENCE [LARGE SCALE GENOMIC DNA]</scope>
    <source>
        <strain evidence="2 3">GH25</strain>
    </source>
</reference>
<feature type="signal peptide" evidence="1">
    <location>
        <begin position="1"/>
        <end position="26"/>
    </location>
</feature>
<organism evidence="2 3">
    <name type="scientific">Qipengyuania pacifica</name>
    <dbReference type="NCBI Taxonomy" id="2860199"/>
    <lineage>
        <taxon>Bacteria</taxon>
        <taxon>Pseudomonadati</taxon>
        <taxon>Pseudomonadota</taxon>
        <taxon>Alphaproteobacteria</taxon>
        <taxon>Sphingomonadales</taxon>
        <taxon>Erythrobacteraceae</taxon>
        <taxon>Qipengyuania</taxon>
    </lineage>
</organism>
<evidence type="ECO:0008006" key="4">
    <source>
        <dbReference type="Google" id="ProtNLM"/>
    </source>
</evidence>
<gene>
    <name evidence="2" type="ORF">K3177_09820</name>
</gene>
<dbReference type="InterPro" id="IPR047589">
    <property type="entry name" value="DUF11_rpt"/>
</dbReference>
<evidence type="ECO:0000313" key="2">
    <source>
        <dbReference type="EMBL" id="MBX7488812.1"/>
    </source>
</evidence>
<dbReference type="EMBL" id="JAIGNQ010000003">
    <property type="protein sequence ID" value="MBX7488812.1"/>
    <property type="molecule type" value="Genomic_DNA"/>
</dbReference>
<protein>
    <recommendedName>
        <fullName evidence="4">DUF11 domain-containing protein</fullName>
    </recommendedName>
</protein>
<accession>A0ABS7JFL4</accession>
<dbReference type="Proteomes" id="UP000776651">
    <property type="component" value="Unassembled WGS sequence"/>
</dbReference>
<dbReference type="RefSeq" id="WP_221598139.1">
    <property type="nucleotide sequence ID" value="NZ_JAIGNQ010000003.1"/>
</dbReference>